<dbReference type="CDD" id="cd04301">
    <property type="entry name" value="NAT_SF"/>
    <property type="match status" value="1"/>
</dbReference>
<dbReference type="InterPro" id="IPR016181">
    <property type="entry name" value="Acyl_CoA_acyltransferase"/>
</dbReference>
<evidence type="ECO:0000256" key="1">
    <source>
        <dbReference type="ARBA" id="ARBA00022679"/>
    </source>
</evidence>
<dbReference type="PANTHER" id="PTHR43877">
    <property type="entry name" value="AMINOALKYLPHOSPHONATE N-ACETYLTRANSFERASE-RELATED-RELATED"/>
    <property type="match status" value="1"/>
</dbReference>
<name>Q1ISK1_KORVE</name>
<evidence type="ECO:0000313" key="5">
    <source>
        <dbReference type="Proteomes" id="UP000002432"/>
    </source>
</evidence>
<dbReference type="KEGG" id="aba:Acid345_1146"/>
<dbReference type="EMBL" id="CP000360">
    <property type="protein sequence ID" value="ABF40149.1"/>
    <property type="molecule type" value="Genomic_DNA"/>
</dbReference>
<dbReference type="eggNOG" id="COG0456">
    <property type="taxonomic scope" value="Bacteria"/>
</dbReference>
<dbReference type="RefSeq" id="WP_011521951.1">
    <property type="nucleotide sequence ID" value="NC_008009.1"/>
</dbReference>
<dbReference type="STRING" id="204669.Acid345_1146"/>
<dbReference type="HOGENOM" id="CLU_013985_18_0_0"/>
<dbReference type="InterPro" id="IPR050832">
    <property type="entry name" value="Bact_Acetyltransf"/>
</dbReference>
<evidence type="ECO:0000313" key="4">
    <source>
        <dbReference type="EMBL" id="ABF40149.1"/>
    </source>
</evidence>
<accession>Q1ISK1</accession>
<evidence type="ECO:0000256" key="2">
    <source>
        <dbReference type="ARBA" id="ARBA00023315"/>
    </source>
</evidence>
<sequence length="175" mass="19758">MPRVVFFTRRASTSDAEALSEFARAVFPLGGRPGAAQADLDAYFEEKLTPDRFREAIADTNVVLFIAEFEQKIAGYGELWHDSPHPQLTEPHPSEVRKLYVGPNFHGSGVAHALMLEMLAYAAHPVWLGVFSENPRAIRFYERFGFKIIGTQQFLVGNDPQEDFLMRRDEQKGTA</sequence>
<dbReference type="InterPro" id="IPR000182">
    <property type="entry name" value="GNAT_dom"/>
</dbReference>
<dbReference type="Proteomes" id="UP000002432">
    <property type="component" value="Chromosome"/>
</dbReference>
<dbReference type="GO" id="GO:0016747">
    <property type="term" value="F:acyltransferase activity, transferring groups other than amino-acyl groups"/>
    <property type="evidence" value="ECO:0007669"/>
    <property type="project" value="InterPro"/>
</dbReference>
<dbReference type="Pfam" id="PF00583">
    <property type="entry name" value="Acetyltransf_1"/>
    <property type="match status" value="1"/>
</dbReference>
<keyword evidence="5" id="KW-1185">Reference proteome</keyword>
<protein>
    <submittedName>
        <fullName evidence="4">GCN5-related N-acetyltransferase</fullName>
    </submittedName>
</protein>
<feature type="domain" description="N-acetyltransferase" evidence="3">
    <location>
        <begin position="6"/>
        <end position="171"/>
    </location>
</feature>
<dbReference type="EnsemblBacteria" id="ABF40149">
    <property type="protein sequence ID" value="ABF40149"/>
    <property type="gene ID" value="Acid345_1146"/>
</dbReference>
<dbReference type="Gene3D" id="3.40.630.30">
    <property type="match status" value="1"/>
</dbReference>
<reference evidence="4 5" key="1">
    <citation type="journal article" date="2009" name="Appl. Environ. Microbiol.">
        <title>Three genomes from the phylum Acidobacteria provide insight into the lifestyles of these microorganisms in soils.</title>
        <authorList>
            <person name="Ward N.L."/>
            <person name="Challacombe J.F."/>
            <person name="Janssen P.H."/>
            <person name="Henrissat B."/>
            <person name="Coutinho P.M."/>
            <person name="Wu M."/>
            <person name="Xie G."/>
            <person name="Haft D.H."/>
            <person name="Sait M."/>
            <person name="Badger J."/>
            <person name="Barabote R.D."/>
            <person name="Bradley B."/>
            <person name="Brettin T.S."/>
            <person name="Brinkac L.M."/>
            <person name="Bruce D."/>
            <person name="Creasy T."/>
            <person name="Daugherty S.C."/>
            <person name="Davidsen T.M."/>
            <person name="DeBoy R.T."/>
            <person name="Detter J.C."/>
            <person name="Dodson R.J."/>
            <person name="Durkin A.S."/>
            <person name="Ganapathy A."/>
            <person name="Gwinn-Giglio M."/>
            <person name="Han C.S."/>
            <person name="Khouri H."/>
            <person name="Kiss H."/>
            <person name="Kothari S.P."/>
            <person name="Madupu R."/>
            <person name="Nelson K.E."/>
            <person name="Nelson W.C."/>
            <person name="Paulsen I."/>
            <person name="Penn K."/>
            <person name="Ren Q."/>
            <person name="Rosovitz M.J."/>
            <person name="Selengut J.D."/>
            <person name="Shrivastava S."/>
            <person name="Sullivan S.A."/>
            <person name="Tapia R."/>
            <person name="Thompson L.S."/>
            <person name="Watkins K.L."/>
            <person name="Yang Q."/>
            <person name="Yu C."/>
            <person name="Zafar N."/>
            <person name="Zhou L."/>
            <person name="Kuske C.R."/>
        </authorList>
    </citation>
    <scope>NUCLEOTIDE SEQUENCE [LARGE SCALE GENOMIC DNA]</scope>
    <source>
        <strain evidence="4 5">Ellin345</strain>
    </source>
</reference>
<keyword evidence="1" id="KW-0808">Transferase</keyword>
<dbReference type="OrthoDB" id="7205533at2"/>
<gene>
    <name evidence="4" type="ordered locus">Acid345_1146</name>
</gene>
<organism evidence="4 5">
    <name type="scientific">Koribacter versatilis (strain Ellin345)</name>
    <dbReference type="NCBI Taxonomy" id="204669"/>
    <lineage>
        <taxon>Bacteria</taxon>
        <taxon>Pseudomonadati</taxon>
        <taxon>Acidobacteriota</taxon>
        <taxon>Terriglobia</taxon>
        <taxon>Terriglobales</taxon>
        <taxon>Candidatus Korobacteraceae</taxon>
        <taxon>Candidatus Korobacter</taxon>
    </lineage>
</organism>
<dbReference type="SUPFAM" id="SSF55729">
    <property type="entry name" value="Acyl-CoA N-acyltransferases (Nat)"/>
    <property type="match status" value="1"/>
</dbReference>
<proteinExistence type="predicted"/>
<dbReference type="PROSITE" id="PS51186">
    <property type="entry name" value="GNAT"/>
    <property type="match status" value="1"/>
</dbReference>
<keyword evidence="2" id="KW-0012">Acyltransferase</keyword>
<dbReference type="AlphaFoldDB" id="Q1ISK1"/>
<evidence type="ECO:0000259" key="3">
    <source>
        <dbReference type="PROSITE" id="PS51186"/>
    </source>
</evidence>